<keyword evidence="2 4" id="KW-0479">Metal-binding</keyword>
<dbReference type="PANTHER" id="PTHR43763">
    <property type="entry name" value="XAA-PRO AMINOPEPTIDASE 1"/>
    <property type="match status" value="1"/>
</dbReference>
<feature type="chain" id="PRO_5043976969" evidence="5">
    <location>
        <begin position="24"/>
        <end position="714"/>
    </location>
</feature>
<proteinExistence type="inferred from homology"/>
<dbReference type="Pfam" id="PF16188">
    <property type="entry name" value="Peptidase_M24_C"/>
    <property type="match status" value="1"/>
</dbReference>
<dbReference type="InterPro" id="IPR050422">
    <property type="entry name" value="X-Pro_aminopeptidase_P"/>
</dbReference>
<dbReference type="PANTHER" id="PTHR43763:SF6">
    <property type="entry name" value="XAA-PRO AMINOPEPTIDASE 1"/>
    <property type="match status" value="1"/>
</dbReference>
<feature type="domain" description="Peptidase M24" evidence="6">
    <location>
        <begin position="390"/>
        <end position="594"/>
    </location>
</feature>
<dbReference type="SUPFAM" id="SSF53092">
    <property type="entry name" value="Creatinase/prolidase N-terminal domain"/>
    <property type="match status" value="1"/>
</dbReference>
<sequence length="714" mass="79664">MTGHSKVHLLLVLVAWVAVIATTAPVVPPYKDYPSGQYDPSLKNISPIDRLNCSNGTPSGGQPPNRVNTTQRVTNLREQMIAYGVQAYIIPTDDAHQSEYVAMADKRREYISGFSGSAGVAVVTETHQALWTDGRYFLQADDQLDCHWLLMRQGQPEVPSIVDWLKEQLEPGAAVGADPHLIGANAWLNYKNHLAESNITMEGVEDNLVDLVWDSDGRPSYSNDSIFIHELQFAGESWIDKISEVRLKMQPSNADYLILTALDEVAWVLNLRGNDVPFNPVFRGYVLIGKDSIELFAPLEKVPDDVKDHLNVNDCTNTCVVLNEYENVLDKLKTISSDSTVHNIMVPGAFSYSQGVSFAIYDSVVAAKRDVHTSPVLLMKASKNPTEVQGMKYAHIKDAVALVEFLAFLEKEITSGNEEWTELKADEKQYEFRALQNDFMGLSFGTISAFGPNGAIIHYEPTEETNTQISTDNLYLLDSGAQYKDGTTDVTRTVHFGTPTPMQIEAYTRVLMGVIDFSRVVFPAGTQVSNVDLIPRRSLYEVGLDYRHGTSHGIGMFLNVHEASSTTYVENWFGSNEPGYYQDGEFGIRIENIMTAVKKETPYNFTAYSIGFESVTLVPFEPKLINEHLLDFAQCGWLNNYNTRVLDIVGNELLNQGREDGYLWLVERTQNYTCGYMEPVSTEKSPFIMTTESSSSINSISLILFAVSIIFVAI</sequence>
<keyword evidence="5" id="KW-0732">Signal</keyword>
<dbReference type="InterPro" id="IPR000587">
    <property type="entry name" value="Creatinase_N"/>
</dbReference>
<dbReference type="Proteomes" id="UP001497623">
    <property type="component" value="Unassembled WGS sequence"/>
</dbReference>
<keyword evidence="3" id="KW-0378">Hydrolase</keyword>
<evidence type="ECO:0000259" key="8">
    <source>
        <dbReference type="Pfam" id="PF16188"/>
    </source>
</evidence>
<dbReference type="InterPro" id="IPR001131">
    <property type="entry name" value="Peptidase_M24B_aminopep-P_CS"/>
</dbReference>
<dbReference type="AlphaFoldDB" id="A0AAV2QL99"/>
<dbReference type="Gene3D" id="3.40.350.10">
    <property type="entry name" value="Creatinase/prolidase N-terminal domain"/>
    <property type="match status" value="2"/>
</dbReference>
<accession>A0AAV2QL99</accession>
<evidence type="ECO:0000256" key="1">
    <source>
        <dbReference type="ARBA" id="ARBA00008766"/>
    </source>
</evidence>
<dbReference type="EMBL" id="CAXKWB010007048">
    <property type="protein sequence ID" value="CAL4085514.1"/>
    <property type="molecule type" value="Genomic_DNA"/>
</dbReference>
<evidence type="ECO:0000259" key="6">
    <source>
        <dbReference type="Pfam" id="PF00557"/>
    </source>
</evidence>
<dbReference type="GO" id="GO:0070006">
    <property type="term" value="F:metalloaminopeptidase activity"/>
    <property type="evidence" value="ECO:0007669"/>
    <property type="project" value="InterPro"/>
</dbReference>
<dbReference type="PROSITE" id="PS00491">
    <property type="entry name" value="PROLINE_PEPTIDASE"/>
    <property type="match status" value="1"/>
</dbReference>
<protein>
    <submittedName>
        <fullName evidence="9">Uncharacterized protein</fullName>
    </submittedName>
</protein>
<dbReference type="Pfam" id="PF00557">
    <property type="entry name" value="Peptidase_M24"/>
    <property type="match status" value="1"/>
</dbReference>
<dbReference type="Pfam" id="PF16189">
    <property type="entry name" value="Creatinase_N_2"/>
    <property type="match status" value="1"/>
</dbReference>
<comment type="caution">
    <text evidence="9">The sequence shown here is derived from an EMBL/GenBank/DDBJ whole genome shotgun (WGS) entry which is preliminary data.</text>
</comment>
<comment type="similarity">
    <text evidence="1 4">Belongs to the peptidase M24B family.</text>
</comment>
<organism evidence="9 10">
    <name type="scientific">Meganyctiphanes norvegica</name>
    <name type="common">Northern krill</name>
    <name type="synonym">Thysanopoda norvegica</name>
    <dbReference type="NCBI Taxonomy" id="48144"/>
    <lineage>
        <taxon>Eukaryota</taxon>
        <taxon>Metazoa</taxon>
        <taxon>Ecdysozoa</taxon>
        <taxon>Arthropoda</taxon>
        <taxon>Crustacea</taxon>
        <taxon>Multicrustacea</taxon>
        <taxon>Malacostraca</taxon>
        <taxon>Eumalacostraca</taxon>
        <taxon>Eucarida</taxon>
        <taxon>Euphausiacea</taxon>
        <taxon>Euphausiidae</taxon>
        <taxon>Meganyctiphanes</taxon>
    </lineage>
</organism>
<evidence type="ECO:0000256" key="4">
    <source>
        <dbReference type="RuleBase" id="RU000590"/>
    </source>
</evidence>
<evidence type="ECO:0000313" key="9">
    <source>
        <dbReference type="EMBL" id="CAL4085514.1"/>
    </source>
</evidence>
<evidence type="ECO:0000256" key="5">
    <source>
        <dbReference type="SAM" id="SignalP"/>
    </source>
</evidence>
<dbReference type="GO" id="GO:0046872">
    <property type="term" value="F:metal ion binding"/>
    <property type="evidence" value="ECO:0007669"/>
    <property type="project" value="UniProtKB-KW"/>
</dbReference>
<name>A0AAV2QL99_MEGNR</name>
<dbReference type="CDD" id="cd01085">
    <property type="entry name" value="APP"/>
    <property type="match status" value="1"/>
</dbReference>
<dbReference type="SUPFAM" id="SSF55920">
    <property type="entry name" value="Creatinase/aminopeptidase"/>
    <property type="match status" value="1"/>
</dbReference>
<evidence type="ECO:0000313" key="10">
    <source>
        <dbReference type="Proteomes" id="UP001497623"/>
    </source>
</evidence>
<feature type="domain" description="Creatinase N-terminal" evidence="7">
    <location>
        <begin position="72"/>
        <end position="198"/>
    </location>
</feature>
<feature type="domain" description="Peptidase M24 C-terminal" evidence="8">
    <location>
        <begin position="610"/>
        <end position="671"/>
    </location>
</feature>
<evidence type="ECO:0000259" key="7">
    <source>
        <dbReference type="Pfam" id="PF01321"/>
    </source>
</evidence>
<dbReference type="InterPro" id="IPR033740">
    <property type="entry name" value="Pept_M24B"/>
</dbReference>
<dbReference type="InterPro" id="IPR000994">
    <property type="entry name" value="Pept_M24"/>
</dbReference>
<evidence type="ECO:0000256" key="3">
    <source>
        <dbReference type="ARBA" id="ARBA00022801"/>
    </source>
</evidence>
<dbReference type="Pfam" id="PF01321">
    <property type="entry name" value="Creatinase_N"/>
    <property type="match status" value="1"/>
</dbReference>
<reference evidence="9 10" key="1">
    <citation type="submission" date="2024-05" db="EMBL/GenBank/DDBJ databases">
        <authorList>
            <person name="Wallberg A."/>
        </authorList>
    </citation>
    <scope>NUCLEOTIDE SEQUENCE [LARGE SCALE GENOMIC DNA]</scope>
</reference>
<dbReference type="FunFam" id="3.40.350.10:FF:000003">
    <property type="entry name" value="Xaa-pro aminopeptidase P"/>
    <property type="match status" value="1"/>
</dbReference>
<dbReference type="FunFam" id="3.90.230.10:FF:000009">
    <property type="entry name" value="xaa-Pro aminopeptidase 2"/>
    <property type="match status" value="1"/>
</dbReference>
<dbReference type="InterPro" id="IPR032416">
    <property type="entry name" value="Peptidase_M24_C"/>
</dbReference>
<dbReference type="InterPro" id="IPR029149">
    <property type="entry name" value="Creatin/AminoP/Spt16_N"/>
</dbReference>
<gene>
    <name evidence="9" type="ORF">MNOR_LOCUS12709</name>
</gene>
<evidence type="ECO:0000256" key="2">
    <source>
        <dbReference type="ARBA" id="ARBA00022723"/>
    </source>
</evidence>
<feature type="signal peptide" evidence="5">
    <location>
        <begin position="1"/>
        <end position="23"/>
    </location>
</feature>
<dbReference type="Gene3D" id="3.90.230.10">
    <property type="entry name" value="Creatinase/methionine aminopeptidase superfamily"/>
    <property type="match status" value="1"/>
</dbReference>
<dbReference type="GO" id="GO:0005737">
    <property type="term" value="C:cytoplasm"/>
    <property type="evidence" value="ECO:0007669"/>
    <property type="project" value="UniProtKB-ARBA"/>
</dbReference>
<keyword evidence="10" id="KW-1185">Reference proteome</keyword>
<dbReference type="InterPro" id="IPR036005">
    <property type="entry name" value="Creatinase/aminopeptidase-like"/>
</dbReference>